<dbReference type="InterPro" id="IPR051171">
    <property type="entry name" value="CaCA"/>
</dbReference>
<keyword evidence="4" id="KW-0813">Transport</keyword>
<dbReference type="SMART" id="SM00237">
    <property type="entry name" value="Calx_beta"/>
    <property type="match status" value="5"/>
</dbReference>
<dbReference type="RefSeq" id="WP_379934810.1">
    <property type="nucleotide sequence ID" value="NZ_JBHTHY010000007.1"/>
</dbReference>
<dbReference type="Pfam" id="PF17963">
    <property type="entry name" value="Big_9"/>
    <property type="match status" value="2"/>
</dbReference>
<dbReference type="Proteomes" id="UP001597012">
    <property type="component" value="Unassembled WGS sequence"/>
</dbReference>
<evidence type="ECO:0000256" key="4">
    <source>
        <dbReference type="ARBA" id="ARBA00023065"/>
    </source>
</evidence>
<feature type="domain" description="Calx-beta" evidence="5">
    <location>
        <begin position="687"/>
        <end position="789"/>
    </location>
</feature>
<evidence type="ECO:0000256" key="3">
    <source>
        <dbReference type="ARBA" id="ARBA00022837"/>
    </source>
</evidence>
<sequence length="1070" mass="113838">MQNAINKLRITRKGTSFMFAFISFLLLSVKLNAQSISSGVTFHWEDVQNNVSEPATIKSITINGKEYNSFVVPSSYKMTRVGHSGHSRNRIKRNGSTVIENSSSSNWQQKAEEAYQSLNLNHYFESASNGDDLCNSTGQAISNKTQIQTISFSPGIPSNEDGIIGVTERGGNNCLYVELYGKKGNGNSEELLGYTLVKTGGDLRGVGPQAAPTNSSDYWRSGRNNENDQVIGIALFELSKIAPIGSIITSIRYSAATEDHGDGKFFLMQSYAVDDIFETEFDQTLNGNIELNDNVPEHSTYTLQTSPTPINGSLQLNTNGTFSYTPNAGFVGTEIFEIEMCLPAPNQSVCETSTLTITVLPNNLPTAVDDYYTIEEDVVNNVFNMLSNDDFGLDGPKSNNPIRITQSPAQGTALLNDNGTDNDPLDDYISYTPNPNFNGKDEIHYEIIDGNGSSSSAIIHIQVNPDTSKNIKIITNGITVDESVGMATITVQITGNYQVGPTISYTTLNNTAIAGEDYLTITNTHVFEGNNNELFSFQVPIIDDNFIEVTEIIDIEITSPSYPTAVRLATTINIIDNDNGNGSGISFFNNDDITVDESAGTATVNVLLTGNIPGGFTLDYTTTDATAFAPGDYTTTSGQLTFVGNDGETQPITVTIIDDNLIETLENLVVDLSNISTNLIYINDDQATINIVDNDGGTGTGISFDSSNVTVDESAGTATVNVVLTGNIPGGFTLDYTTTDATAFAPGDYTTTSGQLTFVGNDGETQPITVTIIDDNLIETLENLVVDLSNISTNLIYINDDQATINIVDNDGGVGTGISFNNDNITVDESAGTATVNVLLTGNVPGGFTLDYTTTDASAVAPGDYTTTSGQLTFAGTDGETQPINVPIIDDNLIEALENLLVDLSNLSTGLISINDNQATVNITDNDGGVGTGISFDNDNITVDESAGTATVNVLLTGNVPGGFTLDYTTTDATAVAPGDYTTTSGQLTFAGTDGETQPITVPIIDDNLLETLENLLVDLSNLSTNLIYINDNQATINILDNDGLGAGEGISVADFTVDEDAGTADFVIT</sequence>
<keyword evidence="7" id="KW-1185">Reference proteome</keyword>
<name>A0ABW3B532_9FLAO</name>
<feature type="non-terminal residue" evidence="6">
    <location>
        <position position="1070"/>
    </location>
</feature>
<dbReference type="InterPro" id="IPR003644">
    <property type="entry name" value="Calx_beta"/>
</dbReference>
<reference evidence="7" key="1">
    <citation type="journal article" date="2019" name="Int. J. Syst. Evol. Microbiol.">
        <title>The Global Catalogue of Microorganisms (GCM) 10K type strain sequencing project: providing services to taxonomists for standard genome sequencing and annotation.</title>
        <authorList>
            <consortium name="The Broad Institute Genomics Platform"/>
            <consortium name="The Broad Institute Genome Sequencing Center for Infectious Disease"/>
            <person name="Wu L."/>
            <person name="Ma J."/>
        </authorList>
    </citation>
    <scope>NUCLEOTIDE SEQUENCE [LARGE SCALE GENOMIC DNA]</scope>
    <source>
        <strain evidence="7">CCUG 61948</strain>
    </source>
</reference>
<dbReference type="Pfam" id="PF03160">
    <property type="entry name" value="Calx-beta"/>
    <property type="match status" value="5"/>
</dbReference>
<accession>A0ABW3B532</accession>
<proteinExistence type="predicted"/>
<dbReference type="Gene3D" id="2.60.40.3440">
    <property type="match status" value="2"/>
</dbReference>
<evidence type="ECO:0000256" key="2">
    <source>
        <dbReference type="ARBA" id="ARBA00022737"/>
    </source>
</evidence>
<dbReference type="EMBL" id="JBHTHY010000007">
    <property type="protein sequence ID" value="MFD0798175.1"/>
    <property type="molecule type" value="Genomic_DNA"/>
</dbReference>
<feature type="domain" description="Calx-beta" evidence="5">
    <location>
        <begin position="570"/>
        <end position="673"/>
    </location>
</feature>
<keyword evidence="4" id="KW-0406">Ion transport</keyword>
<dbReference type="InterPro" id="IPR038081">
    <property type="entry name" value="CalX-like_sf"/>
</dbReference>
<evidence type="ECO:0000313" key="7">
    <source>
        <dbReference type="Proteomes" id="UP001597012"/>
    </source>
</evidence>
<dbReference type="PANTHER" id="PTHR11878:SF65">
    <property type="entry name" value="NA_CA-EXCHANGE PROTEIN, ISOFORM G"/>
    <property type="match status" value="1"/>
</dbReference>
<organism evidence="6 7">
    <name type="scientific">Maribacter chungangensis</name>
    <dbReference type="NCBI Taxonomy" id="1069117"/>
    <lineage>
        <taxon>Bacteria</taxon>
        <taxon>Pseudomonadati</taxon>
        <taxon>Bacteroidota</taxon>
        <taxon>Flavobacteriia</taxon>
        <taxon>Flavobacteriales</taxon>
        <taxon>Flavobacteriaceae</taxon>
        <taxon>Maribacter</taxon>
    </lineage>
</organism>
<evidence type="ECO:0000259" key="5">
    <source>
        <dbReference type="SMART" id="SM00237"/>
    </source>
</evidence>
<evidence type="ECO:0000256" key="1">
    <source>
        <dbReference type="ARBA" id="ARBA00022729"/>
    </source>
</evidence>
<dbReference type="SUPFAM" id="SSF141072">
    <property type="entry name" value="CalX-like"/>
    <property type="match status" value="5"/>
</dbReference>
<keyword evidence="1" id="KW-0732">Signal</keyword>
<comment type="caution">
    <text evidence="6">The sequence shown here is derived from an EMBL/GenBank/DDBJ whole genome shotgun (WGS) entry which is preliminary data.</text>
</comment>
<feature type="domain" description="Calx-beta" evidence="5">
    <location>
        <begin position="919"/>
        <end position="1021"/>
    </location>
</feature>
<dbReference type="PANTHER" id="PTHR11878">
    <property type="entry name" value="SODIUM/CALCIUM EXCHANGER"/>
    <property type="match status" value="1"/>
</dbReference>
<keyword evidence="3" id="KW-0106">Calcium</keyword>
<feature type="domain" description="Calx-beta" evidence="5">
    <location>
        <begin position="803"/>
        <end position="905"/>
    </location>
</feature>
<dbReference type="Gene3D" id="2.60.40.2030">
    <property type="match status" value="5"/>
</dbReference>
<keyword evidence="2" id="KW-0677">Repeat</keyword>
<feature type="domain" description="Calx-beta" evidence="5">
    <location>
        <begin position="458"/>
        <end position="558"/>
    </location>
</feature>
<protein>
    <submittedName>
        <fullName evidence="6">Calx-beta domain-containing protein</fullName>
    </submittedName>
</protein>
<evidence type="ECO:0000313" key="6">
    <source>
        <dbReference type="EMBL" id="MFD0798175.1"/>
    </source>
</evidence>
<gene>
    <name evidence="6" type="ORF">ACFQZJ_11945</name>
</gene>